<evidence type="ECO:0000259" key="5">
    <source>
        <dbReference type="Pfam" id="PF08450"/>
    </source>
</evidence>
<dbReference type="SUPFAM" id="SSF63829">
    <property type="entry name" value="Calcium-dependent phosphotriesterase"/>
    <property type="match status" value="1"/>
</dbReference>
<keyword evidence="3" id="KW-0862">Zinc</keyword>
<dbReference type="PANTHER" id="PTHR47572">
    <property type="entry name" value="LIPOPROTEIN-RELATED"/>
    <property type="match status" value="1"/>
</dbReference>
<evidence type="ECO:0000313" key="7">
    <source>
        <dbReference type="Proteomes" id="UP000219374"/>
    </source>
</evidence>
<keyword evidence="1" id="KW-0378">Hydrolase</keyword>
<dbReference type="InterPro" id="IPR011042">
    <property type="entry name" value="6-blade_b-propeller_TolB-like"/>
</dbReference>
<evidence type="ECO:0000256" key="3">
    <source>
        <dbReference type="PIRSR" id="PIRSR605511-2"/>
    </source>
</evidence>
<dbReference type="Gene3D" id="2.120.10.30">
    <property type="entry name" value="TolB, C-terminal domain"/>
    <property type="match status" value="1"/>
</dbReference>
<dbReference type="PROSITE" id="PS51257">
    <property type="entry name" value="PROKAR_LIPOPROTEIN"/>
    <property type="match status" value="1"/>
</dbReference>
<feature type="signal peptide" evidence="4">
    <location>
        <begin position="1"/>
        <end position="28"/>
    </location>
</feature>
<dbReference type="GO" id="GO:0046872">
    <property type="term" value="F:metal ion binding"/>
    <property type="evidence" value="ECO:0007669"/>
    <property type="project" value="UniProtKB-KW"/>
</dbReference>
<feature type="chain" id="PRO_5013398246" evidence="4">
    <location>
        <begin position="29"/>
        <end position="328"/>
    </location>
</feature>
<proteinExistence type="predicted"/>
<dbReference type="EMBL" id="OCND01000007">
    <property type="protein sequence ID" value="SOD55443.1"/>
    <property type="molecule type" value="Genomic_DNA"/>
</dbReference>
<accession>A0A286D9Z1</accession>
<sequence>MKTWRSTLFTAVMAVLAGCQPAEQQAVAATPAAAGETAWRCPAEPGTAPSGTLSARRIAVTEAKDDLPRLYEGPVWHEGSLYYSDFLLSEGFRSRIQRFTPPDRLETAIISSGSNGLALDAQGRIVAATHDRKELARFDVGERNRARIVGQYQGNPFNSPNDLVIAQDGTIYFTDPDFQRSAAVGGQDKTRVYRYAGGEVSVVDDSIANPNGIALSPAGDVLYVAGGGSDGVLRAYPLVDGKPQPGTDLAKVAVPDGMAVDCLGNLYVTEHSLRRVRVLSPAGAELARIDVDANITNAAFGGPEMKTLYLTGAGTVWSLDLDVAGLPY</sequence>
<dbReference type="InterPro" id="IPR013658">
    <property type="entry name" value="SGL"/>
</dbReference>
<dbReference type="AlphaFoldDB" id="A0A286D9Z1"/>
<keyword evidence="7" id="KW-1185">Reference proteome</keyword>
<feature type="binding site" evidence="3">
    <location>
        <position position="161"/>
    </location>
    <ligand>
        <name>substrate</name>
    </ligand>
</feature>
<organism evidence="6 7">
    <name type="scientific">Pseudoxanthomonas wuyuanensis</name>
    <dbReference type="NCBI Taxonomy" id="1073196"/>
    <lineage>
        <taxon>Bacteria</taxon>
        <taxon>Pseudomonadati</taxon>
        <taxon>Pseudomonadota</taxon>
        <taxon>Gammaproteobacteria</taxon>
        <taxon>Lysobacterales</taxon>
        <taxon>Lysobacteraceae</taxon>
        <taxon>Pseudoxanthomonas</taxon>
    </lineage>
</organism>
<feature type="domain" description="SMP-30/Gluconolactonase/LRE-like region" evidence="5">
    <location>
        <begin position="72"/>
        <end position="313"/>
    </location>
</feature>
<feature type="binding site" evidence="3">
    <location>
        <position position="72"/>
    </location>
    <ligand>
        <name>a divalent metal cation</name>
        <dbReference type="ChEBI" id="CHEBI:60240"/>
    </ligand>
</feature>
<dbReference type="GO" id="GO:0016787">
    <property type="term" value="F:hydrolase activity"/>
    <property type="evidence" value="ECO:0007669"/>
    <property type="project" value="UniProtKB-KW"/>
</dbReference>
<gene>
    <name evidence="6" type="ORF">SAMN06296416_107121</name>
</gene>
<keyword evidence="3" id="KW-0479">Metal-binding</keyword>
<name>A0A286D9Z1_9GAMM</name>
<dbReference type="RefSeq" id="WP_097122697.1">
    <property type="nucleotide sequence ID" value="NZ_OCND01000007.1"/>
</dbReference>
<dbReference type="PANTHER" id="PTHR47572:SF4">
    <property type="entry name" value="LACTONASE DRP35"/>
    <property type="match status" value="1"/>
</dbReference>
<dbReference type="Pfam" id="PF08450">
    <property type="entry name" value="SGL"/>
    <property type="match status" value="1"/>
</dbReference>
<feature type="binding site" evidence="3">
    <location>
        <position position="211"/>
    </location>
    <ligand>
        <name>a divalent metal cation</name>
        <dbReference type="ChEBI" id="CHEBI:60240"/>
    </ligand>
</feature>
<dbReference type="Proteomes" id="UP000219374">
    <property type="component" value="Unassembled WGS sequence"/>
</dbReference>
<feature type="active site" description="Proton donor/acceptor" evidence="2">
    <location>
        <position position="256"/>
    </location>
</feature>
<reference evidence="6 7" key="1">
    <citation type="submission" date="2017-09" db="EMBL/GenBank/DDBJ databases">
        <authorList>
            <person name="Ehlers B."/>
            <person name="Leendertz F.H."/>
        </authorList>
    </citation>
    <scope>NUCLEOTIDE SEQUENCE [LARGE SCALE GENOMIC DNA]</scope>
    <source>
        <strain evidence="6 7">CGMCC 1.10978</strain>
    </source>
</reference>
<dbReference type="InterPro" id="IPR051262">
    <property type="entry name" value="SMP-30/CGR1_Lactonase"/>
</dbReference>
<protein>
    <submittedName>
        <fullName evidence="6">Gluconolactonase</fullName>
    </submittedName>
</protein>
<feature type="binding site" evidence="3">
    <location>
        <position position="256"/>
    </location>
    <ligand>
        <name>a divalent metal cation</name>
        <dbReference type="ChEBI" id="CHEBI:60240"/>
    </ligand>
</feature>
<dbReference type="InterPro" id="IPR005511">
    <property type="entry name" value="SMP-30"/>
</dbReference>
<evidence type="ECO:0000256" key="4">
    <source>
        <dbReference type="SAM" id="SignalP"/>
    </source>
</evidence>
<evidence type="ECO:0000256" key="1">
    <source>
        <dbReference type="ARBA" id="ARBA00022801"/>
    </source>
</evidence>
<evidence type="ECO:0000256" key="2">
    <source>
        <dbReference type="PIRSR" id="PIRSR605511-1"/>
    </source>
</evidence>
<keyword evidence="4" id="KW-0732">Signal</keyword>
<comment type="cofactor">
    <cofactor evidence="3">
        <name>Zn(2+)</name>
        <dbReference type="ChEBI" id="CHEBI:29105"/>
    </cofactor>
    <text evidence="3">Binds 1 divalent metal cation per subunit.</text>
</comment>
<evidence type="ECO:0000313" key="6">
    <source>
        <dbReference type="EMBL" id="SOD55443.1"/>
    </source>
</evidence>
<dbReference type="OrthoDB" id="241638at2"/>
<dbReference type="PRINTS" id="PR01790">
    <property type="entry name" value="SMP30FAMILY"/>
</dbReference>